<dbReference type="AlphaFoldDB" id="A0A4R8M2X1"/>
<gene>
    <name evidence="3" type="ORF">BX592_102272</name>
</gene>
<protein>
    <recommendedName>
        <fullName evidence="5">Lipoprotein</fullName>
    </recommendedName>
</protein>
<reference evidence="3 4" key="1">
    <citation type="submission" date="2019-03" db="EMBL/GenBank/DDBJ databases">
        <title>Genomic Encyclopedia of Type Strains, Phase III (KMG-III): the genomes of soil and plant-associated and newly described type strains.</title>
        <authorList>
            <person name="Whitman W."/>
        </authorList>
    </citation>
    <scope>NUCLEOTIDE SEQUENCE [LARGE SCALE GENOMIC DNA]</scope>
    <source>
        <strain evidence="3 4">LMG 29544</strain>
    </source>
</reference>
<proteinExistence type="predicted"/>
<dbReference type="EMBL" id="SORE01000002">
    <property type="protein sequence ID" value="TDY54125.1"/>
    <property type="molecule type" value="Genomic_DNA"/>
</dbReference>
<dbReference type="Proteomes" id="UP000295509">
    <property type="component" value="Unassembled WGS sequence"/>
</dbReference>
<accession>A0A4R8M2X1</accession>
<organism evidence="3 4">
    <name type="scientific">Paraburkholderia rhizosphaerae</name>
    <dbReference type="NCBI Taxonomy" id="480658"/>
    <lineage>
        <taxon>Bacteria</taxon>
        <taxon>Pseudomonadati</taxon>
        <taxon>Pseudomonadota</taxon>
        <taxon>Betaproteobacteria</taxon>
        <taxon>Burkholderiales</taxon>
        <taxon>Burkholderiaceae</taxon>
        <taxon>Paraburkholderia</taxon>
    </lineage>
</organism>
<feature type="compositionally biased region" description="Low complexity" evidence="1">
    <location>
        <begin position="25"/>
        <end position="44"/>
    </location>
</feature>
<comment type="caution">
    <text evidence="3">The sequence shown here is derived from an EMBL/GenBank/DDBJ whole genome shotgun (WGS) entry which is preliminary data.</text>
</comment>
<dbReference type="PROSITE" id="PS51257">
    <property type="entry name" value="PROKAR_LIPOPROTEIN"/>
    <property type="match status" value="1"/>
</dbReference>
<evidence type="ECO:0008006" key="5">
    <source>
        <dbReference type="Google" id="ProtNLM"/>
    </source>
</evidence>
<name>A0A4R8M2X1_9BURK</name>
<keyword evidence="2" id="KW-0732">Signal</keyword>
<evidence type="ECO:0000313" key="3">
    <source>
        <dbReference type="EMBL" id="TDY54125.1"/>
    </source>
</evidence>
<evidence type="ECO:0000313" key="4">
    <source>
        <dbReference type="Proteomes" id="UP000295509"/>
    </source>
</evidence>
<feature type="chain" id="PRO_5020753895" description="Lipoprotein" evidence="2">
    <location>
        <begin position="26"/>
        <end position="96"/>
    </location>
</feature>
<feature type="region of interest" description="Disordered" evidence="1">
    <location>
        <begin position="25"/>
        <end position="71"/>
    </location>
</feature>
<sequence>MSATIIRSFCVAVAFVVFTGGCASTASTGSTESASQQTARSASAGTDTYLLHNPDGATHNGPASRPPRLSVGTSYPDTQLILPWFLNDIINFVNYR</sequence>
<feature type="signal peptide" evidence="2">
    <location>
        <begin position="1"/>
        <end position="25"/>
    </location>
</feature>
<evidence type="ECO:0000256" key="1">
    <source>
        <dbReference type="SAM" id="MobiDB-lite"/>
    </source>
</evidence>
<evidence type="ECO:0000256" key="2">
    <source>
        <dbReference type="SAM" id="SignalP"/>
    </source>
</evidence>
<keyword evidence="4" id="KW-1185">Reference proteome</keyword>